<dbReference type="InterPro" id="IPR000873">
    <property type="entry name" value="AMP-dep_synth/lig_dom"/>
</dbReference>
<protein>
    <submittedName>
        <fullName evidence="3">Class I adenylate-forming enzyme family protein</fullName>
    </submittedName>
</protein>
<dbReference type="Gene3D" id="3.40.50.12780">
    <property type="entry name" value="N-terminal domain of ligase-like"/>
    <property type="match status" value="1"/>
</dbReference>
<dbReference type="PROSITE" id="PS00455">
    <property type="entry name" value="AMP_BINDING"/>
    <property type="match status" value="1"/>
</dbReference>
<sequence length="534" mass="55681">MTATDGFPRASAEAARRYRTAGLWDDRTLADGVEAAAARGPGAVALVDNERRMTRAELAEAVAAGVATLAAAGVRAGDGAVLVSGNTRHGVIAYHALLRSAATVVALDRRCGIADLRAALDVLPEGSRVIVPATEAGRLGEVLDPAATVSLELFDERPAPGATAASPSSAWSEPDRDRAAVVLFTSGTTSRPKGVVHSLNTLTAGARNMALITSADEGTVQFLVSPLTSITGLMQVHLAADAHAALVLEDRFDPEESLRRMNAAGATLLGGAPVIAERLLHAALADTKADAGARLSLRTLALGGAMLPRPLLELATDTFGIEIARVYGSSEAPNFTGSLPGDERERRLSDDGALTPGSEVRVGSAQHPMEGLLRGPCLFLGYLDPADDDDAFEDGWYRSGDQVELDQGRLTVVGRLKDVANRNGLKISLAEIDAALEGLPGALESASFAHPDPATGERLAVAVRPADRAGITLDGVVEHLLAAGLAKRKLPEQLVRWDGPLPRTASGKVVRSRLLMESPGKDGDLAARLRAVTR</sequence>
<dbReference type="InterPro" id="IPR042099">
    <property type="entry name" value="ANL_N_sf"/>
</dbReference>
<gene>
    <name evidence="3" type="ORF">ACFPZN_53410</name>
</gene>
<dbReference type="Pfam" id="PF00501">
    <property type="entry name" value="AMP-binding"/>
    <property type="match status" value="1"/>
</dbReference>
<dbReference type="InterPro" id="IPR020845">
    <property type="entry name" value="AMP-binding_CS"/>
</dbReference>
<dbReference type="PANTHER" id="PTHR43201:SF32">
    <property type="entry name" value="2-SUCCINYLBENZOATE--COA LIGASE, CHLOROPLASTIC_PEROXISOMAL"/>
    <property type="match status" value="1"/>
</dbReference>
<dbReference type="Proteomes" id="UP001596074">
    <property type="component" value="Unassembled WGS sequence"/>
</dbReference>
<feature type="region of interest" description="Disordered" evidence="1">
    <location>
        <begin position="334"/>
        <end position="364"/>
    </location>
</feature>
<dbReference type="Gene3D" id="3.30.300.30">
    <property type="match status" value="1"/>
</dbReference>
<feature type="domain" description="AMP-dependent synthetase/ligase" evidence="2">
    <location>
        <begin position="34"/>
        <end position="383"/>
    </location>
</feature>
<dbReference type="CDD" id="cd04433">
    <property type="entry name" value="AFD_class_I"/>
    <property type="match status" value="1"/>
</dbReference>
<dbReference type="RefSeq" id="WP_378292602.1">
    <property type="nucleotide sequence ID" value="NZ_JBHSON010000156.1"/>
</dbReference>
<evidence type="ECO:0000256" key="1">
    <source>
        <dbReference type="SAM" id="MobiDB-lite"/>
    </source>
</evidence>
<evidence type="ECO:0000313" key="4">
    <source>
        <dbReference type="Proteomes" id="UP001596074"/>
    </source>
</evidence>
<organism evidence="3 4">
    <name type="scientific">Actinomadura rugatobispora</name>
    <dbReference type="NCBI Taxonomy" id="1994"/>
    <lineage>
        <taxon>Bacteria</taxon>
        <taxon>Bacillati</taxon>
        <taxon>Actinomycetota</taxon>
        <taxon>Actinomycetes</taxon>
        <taxon>Streptosporangiales</taxon>
        <taxon>Thermomonosporaceae</taxon>
        <taxon>Actinomadura</taxon>
    </lineage>
</organism>
<comment type="caution">
    <text evidence="3">The sequence shown here is derived from an EMBL/GenBank/DDBJ whole genome shotgun (WGS) entry which is preliminary data.</text>
</comment>
<feature type="compositionally biased region" description="Basic and acidic residues" evidence="1">
    <location>
        <begin position="341"/>
        <end position="350"/>
    </location>
</feature>
<name>A0ABW1AIV3_9ACTN</name>
<dbReference type="EMBL" id="JBHSON010000156">
    <property type="protein sequence ID" value="MFC5754469.1"/>
    <property type="molecule type" value="Genomic_DNA"/>
</dbReference>
<reference evidence="4" key="1">
    <citation type="journal article" date="2019" name="Int. J. Syst. Evol. Microbiol.">
        <title>The Global Catalogue of Microorganisms (GCM) 10K type strain sequencing project: providing services to taxonomists for standard genome sequencing and annotation.</title>
        <authorList>
            <consortium name="The Broad Institute Genomics Platform"/>
            <consortium name="The Broad Institute Genome Sequencing Center for Infectious Disease"/>
            <person name="Wu L."/>
            <person name="Ma J."/>
        </authorList>
    </citation>
    <scope>NUCLEOTIDE SEQUENCE [LARGE SCALE GENOMIC DNA]</scope>
    <source>
        <strain evidence="4">KCTC 42087</strain>
    </source>
</reference>
<accession>A0ABW1AIV3</accession>
<dbReference type="PANTHER" id="PTHR43201">
    <property type="entry name" value="ACYL-COA SYNTHETASE"/>
    <property type="match status" value="1"/>
</dbReference>
<dbReference type="SUPFAM" id="SSF56801">
    <property type="entry name" value="Acetyl-CoA synthetase-like"/>
    <property type="match status" value="1"/>
</dbReference>
<dbReference type="InterPro" id="IPR045851">
    <property type="entry name" value="AMP-bd_C_sf"/>
</dbReference>
<keyword evidence="4" id="KW-1185">Reference proteome</keyword>
<evidence type="ECO:0000313" key="3">
    <source>
        <dbReference type="EMBL" id="MFC5754469.1"/>
    </source>
</evidence>
<evidence type="ECO:0000259" key="2">
    <source>
        <dbReference type="Pfam" id="PF00501"/>
    </source>
</evidence>
<proteinExistence type="predicted"/>